<evidence type="ECO:0000313" key="3">
    <source>
        <dbReference type="RefSeq" id="XP_020828903.1"/>
    </source>
</evidence>
<feature type="region of interest" description="Disordered" evidence="1">
    <location>
        <begin position="1"/>
        <end position="160"/>
    </location>
</feature>
<gene>
    <name evidence="3" type="primary">LOC110198770</name>
</gene>
<name>A0A6P5J6B1_PHACI</name>
<keyword evidence="2" id="KW-1185">Reference proteome</keyword>
<feature type="compositionally biased region" description="Low complexity" evidence="1">
    <location>
        <begin position="135"/>
        <end position="150"/>
    </location>
</feature>
<feature type="compositionally biased region" description="Pro residues" evidence="1">
    <location>
        <begin position="1"/>
        <end position="20"/>
    </location>
</feature>
<accession>A0A6P5J6B1</accession>
<evidence type="ECO:0000313" key="2">
    <source>
        <dbReference type="Proteomes" id="UP000515140"/>
    </source>
</evidence>
<feature type="compositionally biased region" description="Low complexity" evidence="1">
    <location>
        <begin position="26"/>
        <end position="40"/>
    </location>
</feature>
<feature type="compositionally biased region" description="Low complexity" evidence="1">
    <location>
        <begin position="52"/>
        <end position="99"/>
    </location>
</feature>
<dbReference type="InParanoid" id="A0A6P5J6B1"/>
<organism evidence="2 3">
    <name type="scientific">Phascolarctos cinereus</name>
    <name type="common">Koala</name>
    <dbReference type="NCBI Taxonomy" id="38626"/>
    <lineage>
        <taxon>Eukaryota</taxon>
        <taxon>Metazoa</taxon>
        <taxon>Chordata</taxon>
        <taxon>Craniata</taxon>
        <taxon>Vertebrata</taxon>
        <taxon>Euteleostomi</taxon>
        <taxon>Mammalia</taxon>
        <taxon>Metatheria</taxon>
        <taxon>Diprotodontia</taxon>
        <taxon>Phascolarctidae</taxon>
        <taxon>Phascolarctos</taxon>
    </lineage>
</organism>
<dbReference type="RefSeq" id="XP_020828903.1">
    <property type="nucleotide sequence ID" value="XM_020973244.1"/>
</dbReference>
<dbReference type="AlphaFoldDB" id="A0A6P5J6B1"/>
<dbReference type="Proteomes" id="UP000515140">
    <property type="component" value="Unplaced"/>
</dbReference>
<dbReference type="GeneID" id="110198770"/>
<protein>
    <submittedName>
        <fullName evidence="3">Uncharacterized protein LOC110198770</fullName>
    </submittedName>
</protein>
<feature type="compositionally biased region" description="Basic and acidic residues" evidence="1">
    <location>
        <begin position="100"/>
        <end position="112"/>
    </location>
</feature>
<evidence type="ECO:0000256" key="1">
    <source>
        <dbReference type="SAM" id="MobiDB-lite"/>
    </source>
</evidence>
<dbReference type="KEGG" id="pcw:110198770"/>
<sequence length="221" mass="22111">MVPEALPVPGPGPPPPPPTPRRLLPRRAAPAANRSGSGSRCLQPPPGGSVVAAPSGRPAPPCAAACAARAPGPGLRAGGSWERAGPGERAGAAAAAAAGEEPRRAAGTDVRRAAARLRPACPGPDRATRDRDVTGGLLEPLPEGGSFLPGTLSPGHSGPLDLSRDLGAPTPLVCLGPQLPSWELSDTWGPLVLSWDPQPRIFGPLRPAPGTLGLPLSLGTA</sequence>
<proteinExistence type="predicted"/>
<reference evidence="3" key="1">
    <citation type="submission" date="2025-08" db="UniProtKB">
        <authorList>
            <consortium name="RefSeq"/>
        </authorList>
    </citation>
    <scope>IDENTIFICATION</scope>
    <source>
        <tissue evidence="3">Spleen</tissue>
    </source>
</reference>